<dbReference type="AlphaFoldDB" id="A0AB34J2U5"/>
<sequence length="150" mass="16815">MRSSGKNCDRLSITEKLHGVKDPTTLDEGTAHALYHSIQLCAQKNHAVSAHSFCVRDRPPETTTLVYRDAAVNGHAATWVSRSRADRRCLGGSQRDQGQMRRDRDQIVQGASVRVVNEWLQPGRTKLFLACRQTACPLQLATSHTPLRRR</sequence>
<keyword evidence="2" id="KW-1185">Reference proteome</keyword>
<protein>
    <submittedName>
        <fullName evidence="1">Uncharacterized protein</fullName>
    </submittedName>
</protein>
<accession>A0AB34J2U5</accession>
<evidence type="ECO:0000313" key="1">
    <source>
        <dbReference type="EMBL" id="KAL1511682.1"/>
    </source>
</evidence>
<dbReference type="EMBL" id="JBGBPQ010000013">
    <property type="protein sequence ID" value="KAL1511682.1"/>
    <property type="molecule type" value="Genomic_DNA"/>
</dbReference>
<evidence type="ECO:0000313" key="2">
    <source>
        <dbReference type="Proteomes" id="UP001515480"/>
    </source>
</evidence>
<name>A0AB34J2U5_PRYPA</name>
<gene>
    <name evidence="1" type="ORF">AB1Y20_004972</name>
</gene>
<reference evidence="1 2" key="1">
    <citation type="journal article" date="2024" name="Science">
        <title>Giant polyketide synthase enzymes in the biosynthesis of giant marine polyether toxins.</title>
        <authorList>
            <person name="Fallon T.R."/>
            <person name="Shende V.V."/>
            <person name="Wierzbicki I.H."/>
            <person name="Pendleton A.L."/>
            <person name="Watervoot N.F."/>
            <person name="Auber R.P."/>
            <person name="Gonzalez D.J."/>
            <person name="Wisecaver J.H."/>
            <person name="Moore B.S."/>
        </authorList>
    </citation>
    <scope>NUCLEOTIDE SEQUENCE [LARGE SCALE GENOMIC DNA]</scope>
    <source>
        <strain evidence="1 2">12B1</strain>
    </source>
</reference>
<proteinExistence type="predicted"/>
<organism evidence="1 2">
    <name type="scientific">Prymnesium parvum</name>
    <name type="common">Toxic golden alga</name>
    <dbReference type="NCBI Taxonomy" id="97485"/>
    <lineage>
        <taxon>Eukaryota</taxon>
        <taxon>Haptista</taxon>
        <taxon>Haptophyta</taxon>
        <taxon>Prymnesiophyceae</taxon>
        <taxon>Prymnesiales</taxon>
        <taxon>Prymnesiaceae</taxon>
        <taxon>Prymnesium</taxon>
    </lineage>
</organism>
<dbReference type="Proteomes" id="UP001515480">
    <property type="component" value="Unassembled WGS sequence"/>
</dbReference>
<comment type="caution">
    <text evidence="1">The sequence shown here is derived from an EMBL/GenBank/DDBJ whole genome shotgun (WGS) entry which is preliminary data.</text>
</comment>